<dbReference type="GO" id="GO:0045071">
    <property type="term" value="P:negative regulation of viral genome replication"/>
    <property type="evidence" value="ECO:0007669"/>
    <property type="project" value="Ensembl"/>
</dbReference>
<gene>
    <name evidence="9" type="primary">SLPI</name>
</gene>
<dbReference type="InterPro" id="IPR050514">
    <property type="entry name" value="WAP_four-disulfide_core"/>
</dbReference>
<dbReference type="GeneTree" id="ENSGT00730000111217"/>
<evidence type="ECO:0000259" key="8">
    <source>
        <dbReference type="PROSITE" id="PS51390"/>
    </source>
</evidence>
<dbReference type="PANTHER" id="PTHR19441">
    <property type="entry name" value="WHEY ACDIC PROTEIN WAP"/>
    <property type="match status" value="1"/>
</dbReference>
<dbReference type="SUPFAM" id="SSF57256">
    <property type="entry name" value="Elafin-like"/>
    <property type="match status" value="2"/>
</dbReference>
<dbReference type="CDD" id="cd00199">
    <property type="entry name" value="WAP"/>
    <property type="match status" value="2"/>
</dbReference>
<evidence type="ECO:0000256" key="3">
    <source>
        <dbReference type="ARBA" id="ARBA00022729"/>
    </source>
</evidence>
<accession>R4G9K0</accession>
<feature type="domain" description="WAP" evidence="8">
    <location>
        <begin position="35"/>
        <end position="83"/>
    </location>
</feature>
<dbReference type="GO" id="GO:0003677">
    <property type="term" value="F:DNA binding"/>
    <property type="evidence" value="ECO:0007669"/>
    <property type="project" value="Ensembl"/>
</dbReference>
<dbReference type="FunFam" id="4.10.75.10:FF:000001">
    <property type="entry name" value="Anosmin 1"/>
    <property type="match status" value="2"/>
</dbReference>
<reference evidence="9" key="3">
    <citation type="submission" date="2025-09" db="UniProtKB">
        <authorList>
            <consortium name="Ensembl"/>
        </authorList>
    </citation>
    <scope>IDENTIFICATION</scope>
</reference>
<keyword evidence="5" id="KW-1015">Disulfide bond</keyword>
<evidence type="ECO:0000256" key="7">
    <source>
        <dbReference type="SAM" id="SignalP"/>
    </source>
</evidence>
<dbReference type="InterPro" id="IPR036645">
    <property type="entry name" value="Elafin-like_sf"/>
</dbReference>
<reference evidence="9" key="2">
    <citation type="submission" date="2025-08" db="UniProtKB">
        <authorList>
            <consortium name="Ensembl"/>
        </authorList>
    </citation>
    <scope>IDENTIFICATION</scope>
</reference>
<evidence type="ECO:0000256" key="4">
    <source>
        <dbReference type="ARBA" id="ARBA00023022"/>
    </source>
</evidence>
<dbReference type="InParanoid" id="R4G9K0"/>
<dbReference type="eggNOG" id="ENOG502SWIR">
    <property type="taxonomic scope" value="Eukaryota"/>
</dbReference>
<comment type="function">
    <text evidence="1">Damages membranes of susceptible bacteria. Has no hemolytic activity. Not toxic to mice. Does not inhibit the proteinases elastase and cathepsin G.</text>
</comment>
<protein>
    <submittedName>
        <fullName evidence="9">Secretory leukocyte peptidase inhibitor</fullName>
    </submittedName>
</protein>
<feature type="chain" id="PRO_5032625652" evidence="7">
    <location>
        <begin position="23"/>
        <end position="133"/>
    </location>
</feature>
<keyword evidence="10" id="KW-1185">Reference proteome</keyword>
<evidence type="ECO:0000256" key="1">
    <source>
        <dbReference type="ARBA" id="ARBA00002473"/>
    </source>
</evidence>
<feature type="domain" description="WAP" evidence="8">
    <location>
        <begin position="85"/>
        <end position="131"/>
    </location>
</feature>
<dbReference type="GO" id="GO:0005794">
    <property type="term" value="C:Golgi apparatus"/>
    <property type="evidence" value="ECO:0007669"/>
    <property type="project" value="Ensembl"/>
</dbReference>
<comment type="similarity">
    <text evidence="6">Belongs to the venom waprin family.</text>
</comment>
<dbReference type="Pfam" id="PF00095">
    <property type="entry name" value="WAP"/>
    <property type="match status" value="2"/>
</dbReference>
<name>R4G9K0_ANOCA</name>
<evidence type="ECO:0000313" key="9">
    <source>
        <dbReference type="Ensembl" id="ENSACAP00000021903.2"/>
    </source>
</evidence>
<evidence type="ECO:0000313" key="10">
    <source>
        <dbReference type="Proteomes" id="UP000001646"/>
    </source>
</evidence>
<evidence type="ECO:0000256" key="5">
    <source>
        <dbReference type="ARBA" id="ARBA00023157"/>
    </source>
</evidence>
<dbReference type="HOGENOM" id="CLU_105901_2_1_1"/>
<dbReference type="PANTHER" id="PTHR19441:SF30">
    <property type="entry name" value="ELAFIN"/>
    <property type="match status" value="1"/>
</dbReference>
<dbReference type="GO" id="GO:0003729">
    <property type="term" value="F:mRNA binding"/>
    <property type="evidence" value="ECO:0007669"/>
    <property type="project" value="Ensembl"/>
</dbReference>
<reference evidence="9 10" key="1">
    <citation type="submission" date="2009-12" db="EMBL/GenBank/DDBJ databases">
        <title>The Genome Sequence of Anolis carolinensis (Green Anole Lizard).</title>
        <authorList>
            <consortium name="The Genome Sequencing Platform"/>
            <person name="Di Palma F."/>
            <person name="Alfoldi J."/>
            <person name="Heiman D."/>
            <person name="Young S."/>
            <person name="Grabherr M."/>
            <person name="Johnson J."/>
            <person name="Lander E.S."/>
            <person name="Lindblad-Toh K."/>
        </authorList>
    </citation>
    <scope>NUCLEOTIDE SEQUENCE [LARGE SCALE GENOMIC DNA]</scope>
    <source>
        <strain evidence="9 10">JBL SC #1</strain>
    </source>
</reference>
<dbReference type="GO" id="GO:0005615">
    <property type="term" value="C:extracellular space"/>
    <property type="evidence" value="ECO:0007669"/>
    <property type="project" value="Ensembl"/>
</dbReference>
<dbReference type="AlphaFoldDB" id="R4G9K0"/>
<keyword evidence="4" id="KW-0044">Antibiotic</keyword>
<proteinExistence type="inferred from homology"/>
<dbReference type="GO" id="GO:0019731">
    <property type="term" value="P:antibacterial humoral response"/>
    <property type="evidence" value="ECO:0007669"/>
    <property type="project" value="Ensembl"/>
</dbReference>
<dbReference type="GO" id="GO:0019899">
    <property type="term" value="F:enzyme binding"/>
    <property type="evidence" value="ECO:0007669"/>
    <property type="project" value="Ensembl"/>
</dbReference>
<dbReference type="Bgee" id="ENSACAG00000028517">
    <property type="expression patterns" value="Expressed in hemipenis and 2 other cell types or tissues"/>
</dbReference>
<dbReference type="InterPro" id="IPR008197">
    <property type="entry name" value="WAP_dom"/>
</dbReference>
<sequence>MKTTGVFLLMGFLALWSEMTNALSHRKEDPPGQKIKEKPGSCPVFEVQCRMLNPPDKCDHDSQCDGPKKCCKGICGKDCYSPKFEKPGSCPVFEVQCRMLNPPDKCDHDSQCDGPKKCCEGICGKDCYSPKFV</sequence>
<organism evidence="9 10">
    <name type="scientific">Anolis carolinensis</name>
    <name type="common">Green anole</name>
    <name type="synonym">American chameleon</name>
    <dbReference type="NCBI Taxonomy" id="28377"/>
    <lineage>
        <taxon>Eukaryota</taxon>
        <taxon>Metazoa</taxon>
        <taxon>Chordata</taxon>
        <taxon>Craniata</taxon>
        <taxon>Vertebrata</taxon>
        <taxon>Euteleostomi</taxon>
        <taxon>Lepidosauria</taxon>
        <taxon>Squamata</taxon>
        <taxon>Bifurcata</taxon>
        <taxon>Unidentata</taxon>
        <taxon>Episquamata</taxon>
        <taxon>Toxicofera</taxon>
        <taxon>Iguania</taxon>
        <taxon>Dactyloidae</taxon>
        <taxon>Anolis</taxon>
    </lineage>
</organism>
<keyword evidence="2" id="KW-0929">Antimicrobial</keyword>
<dbReference type="Ensembl" id="ENSACAT00000029321.2">
    <property type="protein sequence ID" value="ENSACAP00000021903.2"/>
    <property type="gene ID" value="ENSACAG00000028517.2"/>
</dbReference>
<dbReference type="GO" id="GO:0032496">
    <property type="term" value="P:response to lipopolysaccharide"/>
    <property type="evidence" value="ECO:0007669"/>
    <property type="project" value="Ensembl"/>
</dbReference>
<dbReference type="Proteomes" id="UP000001646">
    <property type="component" value="Chromosome 4"/>
</dbReference>
<evidence type="ECO:0000256" key="6">
    <source>
        <dbReference type="ARBA" id="ARBA00035122"/>
    </source>
</evidence>
<dbReference type="GO" id="GO:0051851">
    <property type="term" value="P:host-mediated perturbation of symbiont process"/>
    <property type="evidence" value="ECO:0007669"/>
    <property type="project" value="Ensembl"/>
</dbReference>
<evidence type="ECO:0000256" key="2">
    <source>
        <dbReference type="ARBA" id="ARBA00022529"/>
    </source>
</evidence>
<dbReference type="Gene3D" id="4.10.75.10">
    <property type="entry name" value="Elafin-like"/>
    <property type="match status" value="2"/>
</dbReference>
<dbReference type="PRINTS" id="PR00003">
    <property type="entry name" value="4DISULPHCORE"/>
</dbReference>
<dbReference type="GO" id="GO:0004867">
    <property type="term" value="F:serine-type endopeptidase inhibitor activity"/>
    <property type="evidence" value="ECO:0007669"/>
    <property type="project" value="Ensembl"/>
</dbReference>
<dbReference type="PROSITE" id="PS51390">
    <property type="entry name" value="WAP"/>
    <property type="match status" value="2"/>
</dbReference>
<feature type="signal peptide" evidence="7">
    <location>
        <begin position="1"/>
        <end position="22"/>
    </location>
</feature>
<keyword evidence="3 7" id="KW-0732">Signal</keyword>
<dbReference type="SMART" id="SM00217">
    <property type="entry name" value="WAP"/>
    <property type="match status" value="2"/>
</dbReference>
<dbReference type="GO" id="GO:0045087">
    <property type="term" value="P:innate immune response"/>
    <property type="evidence" value="ECO:0007669"/>
    <property type="project" value="Ensembl"/>
</dbReference>